<organism evidence="2 3">
    <name type="scientific">Ficus carica</name>
    <name type="common">Common fig</name>
    <dbReference type="NCBI Taxonomy" id="3494"/>
    <lineage>
        <taxon>Eukaryota</taxon>
        <taxon>Viridiplantae</taxon>
        <taxon>Streptophyta</taxon>
        <taxon>Embryophyta</taxon>
        <taxon>Tracheophyta</taxon>
        <taxon>Spermatophyta</taxon>
        <taxon>Magnoliopsida</taxon>
        <taxon>eudicotyledons</taxon>
        <taxon>Gunneridae</taxon>
        <taxon>Pentapetalae</taxon>
        <taxon>rosids</taxon>
        <taxon>fabids</taxon>
        <taxon>Rosales</taxon>
        <taxon>Moraceae</taxon>
        <taxon>Ficeae</taxon>
        <taxon>Ficus</taxon>
    </lineage>
</organism>
<dbReference type="AlphaFoldDB" id="A0AA88CYN3"/>
<sequence length="87" mass="9926">MALWWARDANDGCADQRCDRRSCPASGGSQISRRRQEEIANKPPIAMEKQRSRSPTDDGTFRMIAICKLRAFLGSVMILRRIQKLCE</sequence>
<name>A0AA88CYN3_FICCA</name>
<feature type="compositionally biased region" description="Basic and acidic residues" evidence="1">
    <location>
        <begin position="48"/>
        <end position="58"/>
    </location>
</feature>
<protein>
    <submittedName>
        <fullName evidence="2">Uncharacterized protein</fullName>
    </submittedName>
</protein>
<dbReference type="EMBL" id="BTGU01000005">
    <property type="protein sequence ID" value="GMN35681.1"/>
    <property type="molecule type" value="Genomic_DNA"/>
</dbReference>
<feature type="compositionally biased region" description="Basic and acidic residues" evidence="1">
    <location>
        <begin position="8"/>
        <end position="22"/>
    </location>
</feature>
<feature type="region of interest" description="Disordered" evidence="1">
    <location>
        <begin position="1"/>
        <end position="58"/>
    </location>
</feature>
<comment type="caution">
    <text evidence="2">The sequence shown here is derived from an EMBL/GenBank/DDBJ whole genome shotgun (WGS) entry which is preliminary data.</text>
</comment>
<evidence type="ECO:0000313" key="3">
    <source>
        <dbReference type="Proteomes" id="UP001187192"/>
    </source>
</evidence>
<reference evidence="2" key="1">
    <citation type="submission" date="2023-07" db="EMBL/GenBank/DDBJ databases">
        <title>draft genome sequence of fig (Ficus carica).</title>
        <authorList>
            <person name="Takahashi T."/>
            <person name="Nishimura K."/>
        </authorList>
    </citation>
    <scope>NUCLEOTIDE SEQUENCE</scope>
</reference>
<gene>
    <name evidence="2" type="ORF">TIFTF001_005454</name>
</gene>
<evidence type="ECO:0000313" key="2">
    <source>
        <dbReference type="EMBL" id="GMN35681.1"/>
    </source>
</evidence>
<keyword evidence="3" id="KW-1185">Reference proteome</keyword>
<proteinExistence type="predicted"/>
<accession>A0AA88CYN3</accession>
<dbReference type="Proteomes" id="UP001187192">
    <property type="component" value="Unassembled WGS sequence"/>
</dbReference>
<evidence type="ECO:0000256" key="1">
    <source>
        <dbReference type="SAM" id="MobiDB-lite"/>
    </source>
</evidence>